<proteinExistence type="predicted"/>
<protein>
    <recommendedName>
        <fullName evidence="3">Gag-pol polyprotein</fullName>
    </recommendedName>
</protein>
<dbReference type="EMBL" id="LXQA010135553">
    <property type="protein sequence ID" value="MCI23346.1"/>
    <property type="molecule type" value="Genomic_DNA"/>
</dbReference>
<evidence type="ECO:0000313" key="1">
    <source>
        <dbReference type="EMBL" id="MCI23346.1"/>
    </source>
</evidence>
<reference evidence="1 2" key="1">
    <citation type="journal article" date="2018" name="Front. Plant Sci.">
        <title>Red Clover (Trifolium pratense) and Zigzag Clover (T. medium) - A Picture of Genomic Similarities and Differences.</title>
        <authorList>
            <person name="Dluhosova J."/>
            <person name="Istvanek J."/>
            <person name="Nedelnik J."/>
            <person name="Repkova J."/>
        </authorList>
    </citation>
    <scope>NUCLEOTIDE SEQUENCE [LARGE SCALE GENOMIC DNA]</scope>
    <source>
        <strain evidence="2">cv. 10/8</strain>
        <tissue evidence="1">Leaf</tissue>
    </source>
</reference>
<dbReference type="AlphaFoldDB" id="A0A392QIH1"/>
<sequence>MEFVKTSKGMVMHQQKYDMEILDRFEMNECKSVSNPCDTSSKLEECKMKKWLTQPCSSR</sequence>
<name>A0A392QIH1_9FABA</name>
<keyword evidence="2" id="KW-1185">Reference proteome</keyword>
<evidence type="ECO:0008006" key="3">
    <source>
        <dbReference type="Google" id="ProtNLM"/>
    </source>
</evidence>
<organism evidence="1 2">
    <name type="scientific">Trifolium medium</name>
    <dbReference type="NCBI Taxonomy" id="97028"/>
    <lineage>
        <taxon>Eukaryota</taxon>
        <taxon>Viridiplantae</taxon>
        <taxon>Streptophyta</taxon>
        <taxon>Embryophyta</taxon>
        <taxon>Tracheophyta</taxon>
        <taxon>Spermatophyta</taxon>
        <taxon>Magnoliopsida</taxon>
        <taxon>eudicotyledons</taxon>
        <taxon>Gunneridae</taxon>
        <taxon>Pentapetalae</taxon>
        <taxon>rosids</taxon>
        <taxon>fabids</taxon>
        <taxon>Fabales</taxon>
        <taxon>Fabaceae</taxon>
        <taxon>Papilionoideae</taxon>
        <taxon>50 kb inversion clade</taxon>
        <taxon>NPAAA clade</taxon>
        <taxon>Hologalegina</taxon>
        <taxon>IRL clade</taxon>
        <taxon>Trifolieae</taxon>
        <taxon>Trifolium</taxon>
    </lineage>
</organism>
<accession>A0A392QIH1</accession>
<comment type="caution">
    <text evidence="1">The sequence shown here is derived from an EMBL/GenBank/DDBJ whole genome shotgun (WGS) entry which is preliminary data.</text>
</comment>
<dbReference type="Proteomes" id="UP000265520">
    <property type="component" value="Unassembled WGS sequence"/>
</dbReference>
<evidence type="ECO:0000313" key="2">
    <source>
        <dbReference type="Proteomes" id="UP000265520"/>
    </source>
</evidence>